<keyword evidence="8" id="KW-1185">Reference proteome</keyword>
<feature type="region of interest" description="Disordered" evidence="2">
    <location>
        <begin position="1263"/>
        <end position="1307"/>
    </location>
</feature>
<dbReference type="EMBL" id="CCBN010000008">
    <property type="protein sequence ID" value="CDO54639.1"/>
    <property type="molecule type" value="Genomic_DNA"/>
</dbReference>
<feature type="domain" description="Hydantoinase A/oxoprolinase" evidence="3">
    <location>
        <begin position="242"/>
        <end position="539"/>
    </location>
</feature>
<evidence type="ECO:0000259" key="4">
    <source>
        <dbReference type="Pfam" id="PF02538"/>
    </source>
</evidence>
<evidence type="ECO:0000259" key="6">
    <source>
        <dbReference type="Pfam" id="PF19278"/>
    </source>
</evidence>
<dbReference type="InterPro" id="IPR045079">
    <property type="entry name" value="Oxoprolinase-like"/>
</dbReference>
<evidence type="ECO:0000259" key="5">
    <source>
        <dbReference type="Pfam" id="PF05378"/>
    </source>
</evidence>
<dbReference type="GO" id="GO:0005829">
    <property type="term" value="C:cytosol"/>
    <property type="evidence" value="ECO:0007669"/>
    <property type="project" value="TreeGrafter"/>
</dbReference>
<dbReference type="PANTHER" id="PTHR11365">
    <property type="entry name" value="5-OXOPROLINASE RELATED"/>
    <property type="match status" value="1"/>
</dbReference>
<dbReference type="Pfam" id="PF01968">
    <property type="entry name" value="Hydantoinase_A"/>
    <property type="match status" value="1"/>
</dbReference>
<evidence type="ECO:0000256" key="1">
    <source>
        <dbReference type="ARBA" id="ARBA00010403"/>
    </source>
</evidence>
<feature type="compositionally biased region" description="Polar residues" evidence="2">
    <location>
        <begin position="1297"/>
        <end position="1307"/>
    </location>
</feature>
<sequence>MTEVSNKIRIAIDRGGTFTDVCAHVPYPEPHDIVLKLLSVDPANYPDAPSEGIRRIIEQVTGTKIPKGEPIDLSPVESIRMGTTVATNALLERKGDRVAFIVTKGFGDILRIGQQARPSIFDLSVSKLGLLYEDVIEIDERVTIEGYSENNEPETFDVEGDDQLVVGISGEVIRVLKTPEEDKIRQALLKVWESGIKSLAISLLHSFTYPKHEQIVATIAREIGFDVSVSSDIQPMIKIVSRANSATADAYLSPITTRYVQNFGKQFKGGLETVGHKLLFMQSDGGLTSWSTFSGLKAILSGPAGGVVGYAKTSFDEESNTPILGFDMGGTSTDVSRYSGVLEHIFETTTAEVTIQSPQLDINTVAAGGGSILFWRKGLFAVGPESASAHPGPACYRKGGPLTVTDANLFVGRILPEYFPHIFGPNEDQPLDEQIVKQKFIELTAEINNDRPGLTPLSPEEVAMGFLTVANETMCRPIRSLTEGKGHVTAAHYLASFGGAGGQHACAVANNLGISRVIIHKYSSILSAYGMSLADVVHEVQRPESAVLSPESLAGLNQRLDVISKEALDALVDQGFQESEIEVERYLNLRYKGTETLIMVREPADSTISYAETFVEKHKQEFGFTLERDILVGDIRVRGVGKRASLASTTPESDYKKFGNTFVPADSVARTAVQKIYFENKGWLDANVYPIANLARGQRVKGPAMIIDNTQTIVVDPNATASILTNHVVLDLERLDKTEIDSKTVDPIQLSVFGHRFMSIAEQMGQTLQKTSISTNIKERLDFSCAIFAPDGGLVANAPHIPVHLGSMSSAVAYQRSMWEGKLKEGDVLMANHPAHGGSHLPDITVITPVFQKGTDKIIFWAASRGHHSDIGGITAGSMPPFSKELWEEGAMIPGYKVVNGGKFDEDGVIELLYNQPSKYPGCEGSRSLSDSISDLKAQIAANNKGISLLNSLIDSFSLEVVQFYMQAIQDNAETAVRELLKSFSRKYPDTKLSAWDQIDDGTPIQLSITIDNKTGSAIFDFEGTGKQIYGNLNAPRAITSSAIIYVLRSLISESIPLNQGCLKPIDIRIPEGTLLAPGKEAATVGGNVETSQRITDVILRAFRAMGASQGTCNNLTFGKAGFGYYETIAGGAGAGPSWDGQSGVQIHMTNTRSTDPEILEKRYPCILHEFSIRHGSGGRGLNNGGDGVVRDIEFRVPLQVSILSERRVIAPYGMEGGEPGSRGENLWLRSNEDGSGHRAVSLGGKNSAWFAAGDHIVIKTPGGGGYGSPNDTSADEATGAATSSGKFIPRAGGSVIQRQSAGESSA</sequence>
<dbReference type="Proteomes" id="UP000242525">
    <property type="component" value="Unassembled WGS sequence"/>
</dbReference>
<dbReference type="InterPro" id="IPR003692">
    <property type="entry name" value="Hydantoinase_B"/>
</dbReference>
<dbReference type="Pfam" id="PF02538">
    <property type="entry name" value="Hydantoinase_B"/>
    <property type="match status" value="1"/>
</dbReference>
<accession>A0A0J9XB25</accession>
<dbReference type="InterPro" id="IPR049517">
    <property type="entry name" value="ACX-like_C"/>
</dbReference>
<dbReference type="Pfam" id="PF05378">
    <property type="entry name" value="Hydant_A_N"/>
    <property type="match status" value="1"/>
</dbReference>
<dbReference type="Pfam" id="PF19278">
    <property type="entry name" value="Hydant_A_C"/>
    <property type="match status" value="1"/>
</dbReference>
<feature type="domain" description="Acetophenone carboxylase-like C-terminal" evidence="6">
    <location>
        <begin position="556"/>
        <end position="733"/>
    </location>
</feature>
<proteinExistence type="inferred from homology"/>
<evidence type="ECO:0000313" key="7">
    <source>
        <dbReference type="EMBL" id="CDO54639.1"/>
    </source>
</evidence>
<dbReference type="GO" id="GO:0017168">
    <property type="term" value="F:5-oxoprolinase (ATP-hydrolyzing) activity"/>
    <property type="evidence" value="ECO:0007669"/>
    <property type="project" value="TreeGrafter"/>
</dbReference>
<dbReference type="STRING" id="1173061.A0A0J9XB25"/>
<dbReference type="PANTHER" id="PTHR11365:SF2">
    <property type="entry name" value="5-OXOPROLINASE"/>
    <property type="match status" value="1"/>
</dbReference>
<comment type="similarity">
    <text evidence="1">Belongs to the oxoprolinase family.</text>
</comment>
<comment type="caution">
    <text evidence="7">The sequence shown here is derived from an EMBL/GenBank/DDBJ whole genome shotgun (WGS) entry which is preliminary data.</text>
</comment>
<feature type="domain" description="Hydantoinase/oxoprolinase N-terminal" evidence="5">
    <location>
        <begin position="9"/>
        <end position="224"/>
    </location>
</feature>
<feature type="domain" description="Hydantoinase B/oxoprolinase" evidence="4">
    <location>
        <begin position="746"/>
        <end position="1270"/>
    </location>
</feature>
<evidence type="ECO:0000259" key="3">
    <source>
        <dbReference type="Pfam" id="PF01968"/>
    </source>
</evidence>
<gene>
    <name evidence="7" type="ORF">BN980_GECA08s02408g</name>
</gene>
<dbReference type="GO" id="GO:0006749">
    <property type="term" value="P:glutathione metabolic process"/>
    <property type="evidence" value="ECO:0007669"/>
    <property type="project" value="TreeGrafter"/>
</dbReference>
<dbReference type="OrthoDB" id="3643at2759"/>
<dbReference type="InterPro" id="IPR002821">
    <property type="entry name" value="Hydantoinase_A"/>
</dbReference>
<name>A0A0J9XB25_GEOCN</name>
<evidence type="ECO:0000313" key="8">
    <source>
        <dbReference type="Proteomes" id="UP000242525"/>
    </source>
</evidence>
<dbReference type="InterPro" id="IPR008040">
    <property type="entry name" value="Hydant_A_N"/>
</dbReference>
<evidence type="ECO:0000256" key="2">
    <source>
        <dbReference type="SAM" id="MobiDB-lite"/>
    </source>
</evidence>
<organism evidence="7 8">
    <name type="scientific">Geotrichum candidum</name>
    <name type="common">Oospora lactis</name>
    <name type="synonym">Dipodascus geotrichum</name>
    <dbReference type="NCBI Taxonomy" id="1173061"/>
    <lineage>
        <taxon>Eukaryota</taxon>
        <taxon>Fungi</taxon>
        <taxon>Dikarya</taxon>
        <taxon>Ascomycota</taxon>
        <taxon>Saccharomycotina</taxon>
        <taxon>Dipodascomycetes</taxon>
        <taxon>Dipodascales</taxon>
        <taxon>Dipodascaceae</taxon>
        <taxon>Geotrichum</taxon>
    </lineage>
</organism>
<protein>
    <submittedName>
        <fullName evidence="7">Similar to Saccharomyces cerevisiae YKL215C OXP1 5-oxoprolinase</fullName>
    </submittedName>
</protein>
<reference evidence="7" key="1">
    <citation type="submission" date="2014-03" db="EMBL/GenBank/DDBJ databases">
        <authorList>
            <person name="Casaregola S."/>
        </authorList>
    </citation>
    <scope>NUCLEOTIDE SEQUENCE [LARGE SCALE GENOMIC DNA]</scope>
    <source>
        <strain evidence="7">CLIB 918</strain>
    </source>
</reference>